<proteinExistence type="predicted"/>
<accession>A0A835I9V8</accession>
<gene>
    <name evidence="2" type="ORF">IFM89_003090</name>
</gene>
<dbReference type="AlphaFoldDB" id="A0A835I9V8"/>
<sequence length="138" mass="15003">MPLHEQSERTKWAVVHKPLEKGVEREVGSTFATGTRPSKPKKRGRQTRTLRNLSEAFWAKSFASVIRAMDDVVFDSPKIQGSFQKSAASIGVATVSSKILGLIREITLASVFGMGPVVTAFKHASVLPGFCMSVLGGW</sequence>
<organism evidence="2 3">
    <name type="scientific">Coptis chinensis</name>
    <dbReference type="NCBI Taxonomy" id="261450"/>
    <lineage>
        <taxon>Eukaryota</taxon>
        <taxon>Viridiplantae</taxon>
        <taxon>Streptophyta</taxon>
        <taxon>Embryophyta</taxon>
        <taxon>Tracheophyta</taxon>
        <taxon>Spermatophyta</taxon>
        <taxon>Magnoliopsida</taxon>
        <taxon>Ranunculales</taxon>
        <taxon>Ranunculaceae</taxon>
        <taxon>Coptidoideae</taxon>
        <taxon>Coptis</taxon>
    </lineage>
</organism>
<feature type="region of interest" description="Disordered" evidence="1">
    <location>
        <begin position="26"/>
        <end position="47"/>
    </location>
</feature>
<evidence type="ECO:0000256" key="1">
    <source>
        <dbReference type="SAM" id="MobiDB-lite"/>
    </source>
</evidence>
<dbReference type="EMBL" id="JADFTS010000003">
    <property type="protein sequence ID" value="KAF9612648.1"/>
    <property type="molecule type" value="Genomic_DNA"/>
</dbReference>
<dbReference type="Proteomes" id="UP000631114">
    <property type="component" value="Unassembled WGS sequence"/>
</dbReference>
<comment type="caution">
    <text evidence="2">The sequence shown here is derived from an EMBL/GenBank/DDBJ whole genome shotgun (WGS) entry which is preliminary data.</text>
</comment>
<evidence type="ECO:0000313" key="2">
    <source>
        <dbReference type="EMBL" id="KAF9612648.1"/>
    </source>
</evidence>
<dbReference type="PANTHER" id="PTHR43486">
    <property type="entry name" value="LIPID II FLIPPASE MURJ-RELATED"/>
    <property type="match status" value="1"/>
</dbReference>
<protein>
    <submittedName>
        <fullName evidence="2">Uncharacterized protein</fullName>
    </submittedName>
</protein>
<name>A0A835I9V8_9MAGN</name>
<reference evidence="2 3" key="1">
    <citation type="submission" date="2020-10" db="EMBL/GenBank/DDBJ databases">
        <title>The Coptis chinensis genome and diversification of protoberbering-type alkaloids.</title>
        <authorList>
            <person name="Wang B."/>
            <person name="Shu S."/>
            <person name="Song C."/>
            <person name="Liu Y."/>
        </authorList>
    </citation>
    <scope>NUCLEOTIDE SEQUENCE [LARGE SCALE GENOMIC DNA]</scope>
    <source>
        <strain evidence="2">HL-2020</strain>
        <tissue evidence="2">Leaf</tissue>
    </source>
</reference>
<dbReference type="PANTHER" id="PTHR43486:SF1">
    <property type="entry name" value="LIPID II FLIPPASE MURJ-RELATED"/>
    <property type="match status" value="1"/>
</dbReference>
<evidence type="ECO:0000313" key="3">
    <source>
        <dbReference type="Proteomes" id="UP000631114"/>
    </source>
</evidence>
<keyword evidence="3" id="KW-1185">Reference proteome</keyword>
<feature type="compositionally biased region" description="Basic residues" evidence="1">
    <location>
        <begin position="38"/>
        <end position="47"/>
    </location>
</feature>
<dbReference type="OrthoDB" id="777244at2759"/>